<protein>
    <submittedName>
        <fullName evidence="1">Uncharacterized protein</fullName>
    </submittedName>
</protein>
<evidence type="ECO:0000313" key="1">
    <source>
        <dbReference type="EMBL" id="KAH7919553.1"/>
    </source>
</evidence>
<proteinExistence type="predicted"/>
<comment type="caution">
    <text evidence="1">The sequence shown here is derived from an EMBL/GenBank/DDBJ whole genome shotgun (WGS) entry which is preliminary data.</text>
</comment>
<reference evidence="1" key="1">
    <citation type="journal article" date="2021" name="New Phytol.">
        <title>Evolutionary innovations through gain and loss of genes in the ectomycorrhizal Boletales.</title>
        <authorList>
            <person name="Wu G."/>
            <person name="Miyauchi S."/>
            <person name="Morin E."/>
            <person name="Kuo A."/>
            <person name="Drula E."/>
            <person name="Varga T."/>
            <person name="Kohler A."/>
            <person name="Feng B."/>
            <person name="Cao Y."/>
            <person name="Lipzen A."/>
            <person name="Daum C."/>
            <person name="Hundley H."/>
            <person name="Pangilinan J."/>
            <person name="Johnson J."/>
            <person name="Barry K."/>
            <person name="LaButti K."/>
            <person name="Ng V."/>
            <person name="Ahrendt S."/>
            <person name="Min B."/>
            <person name="Choi I.G."/>
            <person name="Park H."/>
            <person name="Plett J.M."/>
            <person name="Magnuson J."/>
            <person name="Spatafora J.W."/>
            <person name="Nagy L.G."/>
            <person name="Henrissat B."/>
            <person name="Grigoriev I.V."/>
            <person name="Yang Z.L."/>
            <person name="Xu J."/>
            <person name="Martin F.M."/>
        </authorList>
    </citation>
    <scope>NUCLEOTIDE SEQUENCE</scope>
    <source>
        <strain evidence="1">KUC20120723A-06</strain>
    </source>
</reference>
<dbReference type="EMBL" id="MU266649">
    <property type="protein sequence ID" value="KAH7919553.1"/>
    <property type="molecule type" value="Genomic_DNA"/>
</dbReference>
<accession>A0ACB8B364</accession>
<name>A0ACB8B364_9AGAM</name>
<evidence type="ECO:0000313" key="2">
    <source>
        <dbReference type="Proteomes" id="UP000790709"/>
    </source>
</evidence>
<gene>
    <name evidence="1" type="ORF">BV22DRAFT_1199411</name>
</gene>
<dbReference type="Proteomes" id="UP000790709">
    <property type="component" value="Unassembled WGS sequence"/>
</dbReference>
<keyword evidence="2" id="KW-1185">Reference proteome</keyword>
<organism evidence="1 2">
    <name type="scientific">Leucogyrophana mollusca</name>
    <dbReference type="NCBI Taxonomy" id="85980"/>
    <lineage>
        <taxon>Eukaryota</taxon>
        <taxon>Fungi</taxon>
        <taxon>Dikarya</taxon>
        <taxon>Basidiomycota</taxon>
        <taxon>Agaricomycotina</taxon>
        <taxon>Agaricomycetes</taxon>
        <taxon>Agaricomycetidae</taxon>
        <taxon>Boletales</taxon>
        <taxon>Boletales incertae sedis</taxon>
        <taxon>Leucogyrophana</taxon>
    </lineage>
</organism>
<sequence>MDDFDRDNDDFEPDHQPDGDEDEEEPPVSEYNNGKGIEVSVTFTPLPPPPAAGQKRRKNARARSVNRVLYIHETATLQTLLDTTFDNLGLGNKLAYGIGNRSGALSPHNFSITYSIQRTNYKDVTIVGIQDFDKIKEVVVEHRAPAFKLTITEFKPEEDGEGAENDEEEADEEEPARKKAAGPNAEEMEQNEIIKKLTQQYTCEDRTCTFRICYTAPPDAQHIHLTPLHLNTWASAMVGPNKQPGVDLDNPPNTKIFDVTYTDPTDLAMLSRRRLNIQNPSTAPSIIINNDFKDLAGLLHGDRGNNPPPPDHHNDHHRLHANAPRQVAPRPLRSAHVPKMGLVAFCEHFALSAFVLEKLDVINVTGPHCLRFISDAQLTDAELSISELADLRDAQERWALGVGPDGIHAMA</sequence>